<accession>A0A6J4VTM9</accession>
<dbReference type="SUPFAM" id="SSF109854">
    <property type="entry name" value="DinB/YfiT-like putative metalloenzymes"/>
    <property type="match status" value="1"/>
</dbReference>
<sequence>MKARFEADGLLELLAHAFEQPTWHGANLREALSGVTLSQALWRPAPERHNIWELALHCAYWKHVVIRALKGFDNASGFLRQPDNFPALPEARQSAWETDLGLLEETHQTLLECVRSFDVARLDRPTEAGNSRTYAELIFGVANHDLYHAGQIRLLLTLQQGAA</sequence>
<reference evidence="2" key="1">
    <citation type="submission" date="2020-02" db="EMBL/GenBank/DDBJ databases">
        <authorList>
            <person name="Meier V. D."/>
        </authorList>
    </citation>
    <scope>NUCLEOTIDE SEQUENCE</scope>
    <source>
        <strain evidence="2">AVDCRST_MAG86</strain>
    </source>
</reference>
<feature type="domain" description="DinB-like" evidence="1">
    <location>
        <begin position="23"/>
        <end position="152"/>
    </location>
</feature>
<dbReference type="AlphaFoldDB" id="A0A6J4VTM9"/>
<organism evidence="2">
    <name type="scientific">uncultured Truepera sp</name>
    <dbReference type="NCBI Taxonomy" id="543023"/>
    <lineage>
        <taxon>Bacteria</taxon>
        <taxon>Thermotogati</taxon>
        <taxon>Deinococcota</taxon>
        <taxon>Deinococci</taxon>
        <taxon>Trueperales</taxon>
        <taxon>Trueperaceae</taxon>
        <taxon>Truepera</taxon>
        <taxon>environmental samples</taxon>
    </lineage>
</organism>
<proteinExistence type="predicted"/>
<name>A0A6J4VTM9_9DEIN</name>
<dbReference type="InterPro" id="IPR034660">
    <property type="entry name" value="DinB/YfiT-like"/>
</dbReference>
<evidence type="ECO:0000313" key="2">
    <source>
        <dbReference type="EMBL" id="CAA9582675.1"/>
    </source>
</evidence>
<evidence type="ECO:0000259" key="1">
    <source>
        <dbReference type="Pfam" id="PF12867"/>
    </source>
</evidence>
<protein>
    <submittedName>
        <fullName evidence="2">Smu13B</fullName>
    </submittedName>
</protein>
<dbReference type="EMBL" id="CADCWP010000276">
    <property type="protein sequence ID" value="CAA9582675.1"/>
    <property type="molecule type" value="Genomic_DNA"/>
</dbReference>
<dbReference type="Pfam" id="PF12867">
    <property type="entry name" value="DinB_2"/>
    <property type="match status" value="1"/>
</dbReference>
<dbReference type="InterPro" id="IPR024775">
    <property type="entry name" value="DinB-like"/>
</dbReference>
<gene>
    <name evidence="2" type="ORF">AVDCRST_MAG86-3059</name>
</gene>
<dbReference type="Gene3D" id="1.20.120.450">
    <property type="entry name" value="dinb family like domain"/>
    <property type="match status" value="1"/>
</dbReference>